<evidence type="ECO:0000256" key="2">
    <source>
        <dbReference type="ARBA" id="ARBA00004496"/>
    </source>
</evidence>
<reference evidence="10 11" key="1">
    <citation type="submission" date="2015-11" db="EMBL/GenBank/DDBJ databases">
        <title>Genomic analysis of 38 Legionella species identifies large and diverse effector repertoires.</title>
        <authorList>
            <person name="Burstein D."/>
            <person name="Amaro F."/>
            <person name="Zusman T."/>
            <person name="Lifshitz Z."/>
            <person name="Cohen O."/>
            <person name="Gilbert J.A."/>
            <person name="Pupko T."/>
            <person name="Shuman H.A."/>
            <person name="Segal G."/>
        </authorList>
    </citation>
    <scope>NUCLEOTIDE SEQUENCE [LARGE SCALE GENOMIC DNA]</scope>
    <source>
        <strain evidence="10 11">ATCC 49655</strain>
    </source>
</reference>
<dbReference type="EMBL" id="LNYW01000066">
    <property type="protein sequence ID" value="KTD57467.1"/>
    <property type="molecule type" value="Genomic_DNA"/>
</dbReference>
<dbReference type="Pfam" id="PF05724">
    <property type="entry name" value="TPMT"/>
    <property type="match status" value="1"/>
</dbReference>
<dbReference type="STRING" id="1122169.Lsha_2308"/>
<name>A0A0W0YKY3_9GAMM</name>
<dbReference type="FunFam" id="3.40.50.150:FF:000101">
    <property type="entry name" value="Thiopurine S-methyltransferase"/>
    <property type="match status" value="1"/>
</dbReference>
<evidence type="ECO:0000256" key="1">
    <source>
        <dbReference type="ARBA" id="ARBA00000903"/>
    </source>
</evidence>
<organism evidence="10 11">
    <name type="scientific">Legionella shakespearei DSM 23087</name>
    <dbReference type="NCBI Taxonomy" id="1122169"/>
    <lineage>
        <taxon>Bacteria</taxon>
        <taxon>Pseudomonadati</taxon>
        <taxon>Pseudomonadota</taxon>
        <taxon>Gammaproteobacteria</taxon>
        <taxon>Legionellales</taxon>
        <taxon>Legionellaceae</taxon>
        <taxon>Legionella</taxon>
    </lineage>
</organism>
<dbReference type="AlphaFoldDB" id="A0A0W0YKY3"/>
<keyword evidence="6 9" id="KW-0489">Methyltransferase</keyword>
<dbReference type="Proteomes" id="UP000054600">
    <property type="component" value="Unassembled WGS sequence"/>
</dbReference>
<evidence type="ECO:0000313" key="11">
    <source>
        <dbReference type="Proteomes" id="UP000054600"/>
    </source>
</evidence>
<dbReference type="GO" id="GO:0005737">
    <property type="term" value="C:cytoplasm"/>
    <property type="evidence" value="ECO:0007669"/>
    <property type="project" value="UniProtKB-SubCell"/>
</dbReference>
<dbReference type="PANTHER" id="PTHR10259">
    <property type="entry name" value="THIOPURINE S-METHYLTRANSFERASE"/>
    <property type="match status" value="1"/>
</dbReference>
<comment type="subcellular location">
    <subcellularLocation>
        <location evidence="2 9">Cytoplasm</location>
    </subcellularLocation>
</comment>
<dbReference type="SUPFAM" id="SSF53335">
    <property type="entry name" value="S-adenosyl-L-methionine-dependent methyltransferases"/>
    <property type="match status" value="1"/>
</dbReference>
<keyword evidence="7 9" id="KW-0808">Transferase</keyword>
<dbReference type="InterPro" id="IPR008854">
    <property type="entry name" value="TPMT"/>
</dbReference>
<dbReference type="eggNOG" id="COG0500">
    <property type="taxonomic scope" value="Bacteria"/>
</dbReference>
<dbReference type="PANTHER" id="PTHR10259:SF11">
    <property type="entry name" value="THIOPURINE S-METHYLTRANSFERASE"/>
    <property type="match status" value="1"/>
</dbReference>
<feature type="binding site" evidence="9">
    <location>
        <position position="125"/>
    </location>
    <ligand>
        <name>S-adenosyl-L-methionine</name>
        <dbReference type="ChEBI" id="CHEBI:59789"/>
    </ligand>
</feature>
<comment type="catalytic activity">
    <reaction evidence="1 9">
        <text>S-adenosyl-L-methionine + a thiopurine = S-adenosyl-L-homocysteine + a thiopurine S-methylether.</text>
        <dbReference type="EC" id="2.1.1.67"/>
    </reaction>
</comment>
<dbReference type="HAMAP" id="MF_00812">
    <property type="entry name" value="Thiopur_methtran"/>
    <property type="match status" value="1"/>
</dbReference>
<dbReference type="OrthoDB" id="9778208at2"/>
<dbReference type="InterPro" id="IPR022474">
    <property type="entry name" value="Thiopur_S-MeTfrase_Se/Te_detox"/>
</dbReference>
<dbReference type="RefSeq" id="WP_018578562.1">
    <property type="nucleotide sequence ID" value="NZ_KB892436.1"/>
</dbReference>
<keyword evidence="11" id="KW-1185">Reference proteome</keyword>
<proteinExistence type="inferred from homology"/>
<comment type="similarity">
    <text evidence="3 9">Belongs to the class I-like SAM-binding methyltransferase superfamily. TPMT family.</text>
</comment>
<evidence type="ECO:0000256" key="9">
    <source>
        <dbReference type="HAMAP-Rule" id="MF_00812"/>
    </source>
</evidence>
<evidence type="ECO:0000256" key="3">
    <source>
        <dbReference type="ARBA" id="ARBA00008145"/>
    </source>
</evidence>
<keyword evidence="8 9" id="KW-0949">S-adenosyl-L-methionine</keyword>
<protein>
    <recommendedName>
        <fullName evidence="4 9">Thiopurine S-methyltransferase</fullName>
        <ecNumber evidence="4 9">2.1.1.67</ecNumber>
    </recommendedName>
    <alternativeName>
        <fullName evidence="9">Thiopurine methyltransferase</fullName>
    </alternativeName>
</protein>
<evidence type="ECO:0000256" key="5">
    <source>
        <dbReference type="ARBA" id="ARBA00022490"/>
    </source>
</evidence>
<dbReference type="NCBIfam" id="TIGR03840">
    <property type="entry name" value="TMPT_Se_Te"/>
    <property type="match status" value="1"/>
</dbReference>
<comment type="caution">
    <text evidence="10">The sequence shown here is derived from an EMBL/GenBank/DDBJ whole genome shotgun (WGS) entry which is preliminary data.</text>
</comment>
<dbReference type="EC" id="2.1.1.67" evidence="4 9"/>
<feature type="binding site" evidence="9">
    <location>
        <position position="12"/>
    </location>
    <ligand>
        <name>S-adenosyl-L-methionine</name>
        <dbReference type="ChEBI" id="CHEBI:59789"/>
    </ligand>
</feature>
<feature type="binding site" evidence="9">
    <location>
        <position position="68"/>
    </location>
    <ligand>
        <name>S-adenosyl-L-methionine</name>
        <dbReference type="ChEBI" id="CHEBI:59789"/>
    </ligand>
</feature>
<evidence type="ECO:0000256" key="4">
    <source>
        <dbReference type="ARBA" id="ARBA00011905"/>
    </source>
</evidence>
<dbReference type="InterPro" id="IPR029063">
    <property type="entry name" value="SAM-dependent_MTases_sf"/>
</dbReference>
<dbReference type="PIRSF" id="PIRSF023956">
    <property type="entry name" value="Thiopurine_S-methyltransferase"/>
    <property type="match status" value="1"/>
</dbReference>
<dbReference type="PROSITE" id="PS51585">
    <property type="entry name" value="SAM_MT_TPMT"/>
    <property type="match status" value="1"/>
</dbReference>
<evidence type="ECO:0000313" key="10">
    <source>
        <dbReference type="EMBL" id="KTD57467.1"/>
    </source>
</evidence>
<dbReference type="Gene3D" id="3.40.50.150">
    <property type="entry name" value="Vaccinia Virus protein VP39"/>
    <property type="match status" value="1"/>
</dbReference>
<dbReference type="PATRIC" id="fig|1122169.6.peg.2655"/>
<dbReference type="GO" id="GO:0008119">
    <property type="term" value="F:thiopurine S-methyltransferase activity"/>
    <property type="evidence" value="ECO:0007669"/>
    <property type="project" value="UniProtKB-UniRule"/>
</dbReference>
<feature type="binding site" evidence="9">
    <location>
        <position position="47"/>
    </location>
    <ligand>
        <name>S-adenosyl-L-methionine</name>
        <dbReference type="ChEBI" id="CHEBI:59789"/>
    </ligand>
</feature>
<evidence type="ECO:0000256" key="7">
    <source>
        <dbReference type="ARBA" id="ARBA00022679"/>
    </source>
</evidence>
<accession>A0A0W0YKY3</accession>
<dbReference type="NCBIfam" id="NF009732">
    <property type="entry name" value="PRK13255.1"/>
    <property type="match status" value="1"/>
</dbReference>
<sequence>MNKGQQFWLDLWHEGRTSFHKGEVNPDLSAFWPEMNLPADSSVLVPLCGKSLDMLWLCQQGLYVTGIELSEQAVQQFADEHQIEFQQERFGTTRRFFTDRLQIWVADVFILEPSLISSVDALYDRAALIALPQQLRSAYARRCLNWLKHEGRILLKTMHYDQEAMEGPPYSVSDEEVRELYKSCSEIRCVKQSTEAVEKSNHLHDRGLHKATNSVWCMKK</sequence>
<evidence type="ECO:0000256" key="8">
    <source>
        <dbReference type="ARBA" id="ARBA00022691"/>
    </source>
</evidence>
<evidence type="ECO:0000256" key="6">
    <source>
        <dbReference type="ARBA" id="ARBA00022603"/>
    </source>
</evidence>
<dbReference type="GO" id="GO:0032259">
    <property type="term" value="P:methylation"/>
    <property type="evidence" value="ECO:0007669"/>
    <property type="project" value="UniProtKB-KW"/>
</dbReference>
<gene>
    <name evidence="9" type="primary">tpm</name>
    <name evidence="10" type="ORF">Lsha_2308</name>
</gene>
<dbReference type="InterPro" id="IPR025835">
    <property type="entry name" value="Thiopurine_S-MeTrfase"/>
</dbReference>
<dbReference type="GO" id="GO:0010038">
    <property type="term" value="P:response to metal ion"/>
    <property type="evidence" value="ECO:0007669"/>
    <property type="project" value="InterPro"/>
</dbReference>
<keyword evidence="5 9" id="KW-0963">Cytoplasm</keyword>